<comment type="caution">
    <text evidence="7">The sequence shown here is derived from an EMBL/GenBank/DDBJ whole genome shotgun (WGS) entry which is preliminary data.</text>
</comment>
<keyword evidence="2" id="KW-0645">Protease</keyword>
<dbReference type="GO" id="GO:0005576">
    <property type="term" value="C:extracellular region"/>
    <property type="evidence" value="ECO:0007669"/>
    <property type="project" value="TreeGrafter"/>
</dbReference>
<dbReference type="PANTHER" id="PTHR47967">
    <property type="entry name" value="OS07G0603500 PROTEIN-RELATED"/>
    <property type="match status" value="1"/>
</dbReference>
<dbReference type="Pfam" id="PF14541">
    <property type="entry name" value="TAXi_C"/>
    <property type="match status" value="1"/>
</dbReference>
<evidence type="ECO:0000313" key="8">
    <source>
        <dbReference type="Proteomes" id="UP000187203"/>
    </source>
</evidence>
<dbReference type="InterPro" id="IPR051708">
    <property type="entry name" value="Plant_Aspart_Prot_A1"/>
</dbReference>
<keyword evidence="4" id="KW-0378">Hydrolase</keyword>
<evidence type="ECO:0000313" key="7">
    <source>
        <dbReference type="EMBL" id="OMO68510.1"/>
    </source>
</evidence>
<organism evidence="7 8">
    <name type="scientific">Corchorus olitorius</name>
    <dbReference type="NCBI Taxonomy" id="93759"/>
    <lineage>
        <taxon>Eukaryota</taxon>
        <taxon>Viridiplantae</taxon>
        <taxon>Streptophyta</taxon>
        <taxon>Embryophyta</taxon>
        <taxon>Tracheophyta</taxon>
        <taxon>Spermatophyta</taxon>
        <taxon>Magnoliopsida</taxon>
        <taxon>eudicotyledons</taxon>
        <taxon>Gunneridae</taxon>
        <taxon>Pentapetalae</taxon>
        <taxon>rosids</taxon>
        <taxon>malvids</taxon>
        <taxon>Malvales</taxon>
        <taxon>Malvaceae</taxon>
        <taxon>Grewioideae</taxon>
        <taxon>Apeibeae</taxon>
        <taxon>Corchorus</taxon>
    </lineage>
</organism>
<dbReference type="InterPro" id="IPR032799">
    <property type="entry name" value="TAXi_C"/>
</dbReference>
<comment type="similarity">
    <text evidence="1">Belongs to the peptidase A1 family.</text>
</comment>
<dbReference type="Pfam" id="PF14543">
    <property type="entry name" value="TAXi_N"/>
    <property type="match status" value="1"/>
</dbReference>
<dbReference type="GO" id="GO:0006508">
    <property type="term" value="P:proteolysis"/>
    <property type="evidence" value="ECO:0007669"/>
    <property type="project" value="UniProtKB-KW"/>
</dbReference>
<keyword evidence="3" id="KW-0064">Aspartyl protease</keyword>
<accession>A0A1R3HDW4</accession>
<evidence type="ECO:0000256" key="1">
    <source>
        <dbReference type="ARBA" id="ARBA00007447"/>
    </source>
</evidence>
<evidence type="ECO:0000256" key="5">
    <source>
        <dbReference type="ARBA" id="ARBA00023180"/>
    </source>
</evidence>
<sequence length="477" mass="53037">MASIPFCTSSDFLIISIIILLITSASTAATIKMSLSPFLRHTSSDHRYQTLNNLANSSLSRAHRLKHHPADPKTKAKTNINSSNLPEAPLYIDNNGGYIISLGFGTPPQMLIFVIDIGSSFTWFPCCTDCDQPMNIPVFSPKLSSSTKFLPCNDPKCSWLFGPEIGSTCRNECKSPYGNFPCSPNCPDYNIEYSEGYNTSGFLLEESLVFPQKTFHNFLVGCSTSTEGLPGPGGLDIAGIAGFSRSSQSFSSQLGVKKFAYCLISRQLDNPDVSSTMWFETESGSSDTKTLDLSYTPLNKNQVASFPVLKELNYVKLRRILVGNKDVKVPYRYLVPGSDGNYGGTVVDLLTEYTFMEKPVFELVSQEFVKQMRNYSDARAFRIMFDPCFYVAENESIHVPELVFQFKGGAKMKLPTTNYFSFVSASVACLMIVTDSNGESYNRFGPAIILGNFQQQNYYVEFDLTNDRFGFAERSCL</sequence>
<dbReference type="SUPFAM" id="SSF50630">
    <property type="entry name" value="Acid proteases"/>
    <property type="match status" value="1"/>
</dbReference>
<dbReference type="InterPro" id="IPR033121">
    <property type="entry name" value="PEPTIDASE_A1"/>
</dbReference>
<dbReference type="InterPro" id="IPR034161">
    <property type="entry name" value="Pepsin-like_plant"/>
</dbReference>
<dbReference type="AlphaFoldDB" id="A0A1R3HDW4"/>
<evidence type="ECO:0000256" key="2">
    <source>
        <dbReference type="ARBA" id="ARBA00022670"/>
    </source>
</evidence>
<gene>
    <name evidence="7" type="ORF">COLO4_29607</name>
</gene>
<dbReference type="PANTHER" id="PTHR47967:SF36">
    <property type="entry name" value="PEPTIDASE A1 DOMAIN-CONTAINING PROTEIN"/>
    <property type="match status" value="1"/>
</dbReference>
<evidence type="ECO:0000256" key="4">
    <source>
        <dbReference type="ARBA" id="ARBA00022801"/>
    </source>
</evidence>
<keyword evidence="8" id="KW-1185">Reference proteome</keyword>
<reference evidence="8" key="1">
    <citation type="submission" date="2013-09" db="EMBL/GenBank/DDBJ databases">
        <title>Corchorus olitorius genome sequencing.</title>
        <authorList>
            <person name="Alam M."/>
            <person name="Haque M.S."/>
            <person name="Islam M.S."/>
            <person name="Emdad E.M."/>
            <person name="Islam M.M."/>
            <person name="Ahmed B."/>
            <person name="Halim A."/>
            <person name="Hossen Q.M.M."/>
            <person name="Hossain M.Z."/>
            <person name="Ahmed R."/>
            <person name="Khan M.M."/>
            <person name="Islam R."/>
            <person name="Rashid M.M."/>
            <person name="Khan S.A."/>
            <person name="Rahman M.S."/>
            <person name="Alam M."/>
            <person name="Yahiya A.S."/>
            <person name="Khan M.S."/>
            <person name="Azam M.S."/>
            <person name="Haque T."/>
            <person name="Lashkar M.Z.H."/>
            <person name="Akhand A.I."/>
            <person name="Morshed G."/>
            <person name="Roy S."/>
            <person name="Uddin K.S."/>
            <person name="Rabeya T."/>
            <person name="Hossain A.S."/>
            <person name="Chowdhury A."/>
            <person name="Snigdha A.R."/>
            <person name="Mortoza M.S."/>
            <person name="Matin S.A."/>
            <person name="Hoque S.M.E."/>
            <person name="Islam M.K."/>
            <person name="Roy D.K."/>
            <person name="Haider R."/>
            <person name="Moosa M.M."/>
            <person name="Elias S.M."/>
            <person name="Hasan A.M."/>
            <person name="Jahan S."/>
            <person name="Shafiuddin M."/>
            <person name="Mahmood N."/>
            <person name="Shommy N.S."/>
        </authorList>
    </citation>
    <scope>NUCLEOTIDE SEQUENCE [LARGE SCALE GENOMIC DNA]</scope>
    <source>
        <strain evidence="8">cv. O-4</strain>
    </source>
</reference>
<dbReference type="Proteomes" id="UP000187203">
    <property type="component" value="Unassembled WGS sequence"/>
</dbReference>
<dbReference type="CDD" id="cd05476">
    <property type="entry name" value="pepsin_A_like_plant"/>
    <property type="match status" value="1"/>
</dbReference>
<protein>
    <submittedName>
        <fullName evidence="7">Peptidase A1</fullName>
    </submittedName>
</protein>
<evidence type="ECO:0000259" key="6">
    <source>
        <dbReference type="PROSITE" id="PS51767"/>
    </source>
</evidence>
<name>A0A1R3HDW4_9ROSI</name>
<dbReference type="InterPro" id="IPR021109">
    <property type="entry name" value="Peptidase_aspartic_dom_sf"/>
</dbReference>
<dbReference type="GO" id="GO:0004190">
    <property type="term" value="F:aspartic-type endopeptidase activity"/>
    <property type="evidence" value="ECO:0007669"/>
    <property type="project" value="UniProtKB-KW"/>
</dbReference>
<keyword evidence="5" id="KW-0325">Glycoprotein</keyword>
<dbReference type="PROSITE" id="PS51767">
    <property type="entry name" value="PEPTIDASE_A1"/>
    <property type="match status" value="1"/>
</dbReference>
<dbReference type="OrthoDB" id="2747330at2759"/>
<feature type="domain" description="Peptidase A1" evidence="6">
    <location>
        <begin position="98"/>
        <end position="472"/>
    </location>
</feature>
<proteinExistence type="inferred from homology"/>
<dbReference type="EMBL" id="AWUE01020381">
    <property type="protein sequence ID" value="OMO68510.1"/>
    <property type="molecule type" value="Genomic_DNA"/>
</dbReference>
<evidence type="ECO:0000256" key="3">
    <source>
        <dbReference type="ARBA" id="ARBA00022750"/>
    </source>
</evidence>
<dbReference type="Gene3D" id="2.40.70.10">
    <property type="entry name" value="Acid Proteases"/>
    <property type="match status" value="2"/>
</dbReference>
<dbReference type="InterPro" id="IPR032861">
    <property type="entry name" value="TAXi_N"/>
</dbReference>